<keyword evidence="2" id="KW-0472">Membrane</keyword>
<dbReference type="Proteomes" id="UP001159363">
    <property type="component" value="Chromosome 2"/>
</dbReference>
<comment type="caution">
    <text evidence="3">The sequence shown here is derived from an EMBL/GenBank/DDBJ whole genome shotgun (WGS) entry which is preliminary data.</text>
</comment>
<proteinExistence type="predicted"/>
<feature type="compositionally biased region" description="Basic and acidic residues" evidence="1">
    <location>
        <begin position="513"/>
        <end position="528"/>
    </location>
</feature>
<gene>
    <name evidence="3" type="ORF">PR048_004784</name>
</gene>
<feature type="transmembrane region" description="Helical" evidence="2">
    <location>
        <begin position="136"/>
        <end position="157"/>
    </location>
</feature>
<evidence type="ECO:0000313" key="4">
    <source>
        <dbReference type="Proteomes" id="UP001159363"/>
    </source>
</evidence>
<reference evidence="3 4" key="1">
    <citation type="submission" date="2023-02" db="EMBL/GenBank/DDBJ databases">
        <title>LHISI_Scaffold_Assembly.</title>
        <authorList>
            <person name="Stuart O.P."/>
            <person name="Cleave R."/>
            <person name="Magrath M.J.L."/>
            <person name="Mikheyev A.S."/>
        </authorList>
    </citation>
    <scope>NUCLEOTIDE SEQUENCE [LARGE SCALE GENOMIC DNA]</scope>
    <source>
        <strain evidence="3">Daus_M_001</strain>
        <tissue evidence="3">Leg muscle</tissue>
    </source>
</reference>
<keyword evidence="4" id="KW-1185">Reference proteome</keyword>
<evidence type="ECO:0000313" key="3">
    <source>
        <dbReference type="EMBL" id="KAJ8892204.1"/>
    </source>
</evidence>
<evidence type="ECO:0000256" key="2">
    <source>
        <dbReference type="SAM" id="Phobius"/>
    </source>
</evidence>
<feature type="region of interest" description="Disordered" evidence="1">
    <location>
        <begin position="495"/>
        <end position="528"/>
    </location>
</feature>
<keyword evidence="2" id="KW-0812">Transmembrane</keyword>
<evidence type="ECO:0000256" key="1">
    <source>
        <dbReference type="SAM" id="MobiDB-lite"/>
    </source>
</evidence>
<keyword evidence="2" id="KW-1133">Transmembrane helix</keyword>
<name>A0ABQ9I6D1_9NEOP</name>
<organism evidence="3 4">
    <name type="scientific">Dryococelus australis</name>
    <dbReference type="NCBI Taxonomy" id="614101"/>
    <lineage>
        <taxon>Eukaryota</taxon>
        <taxon>Metazoa</taxon>
        <taxon>Ecdysozoa</taxon>
        <taxon>Arthropoda</taxon>
        <taxon>Hexapoda</taxon>
        <taxon>Insecta</taxon>
        <taxon>Pterygota</taxon>
        <taxon>Neoptera</taxon>
        <taxon>Polyneoptera</taxon>
        <taxon>Phasmatodea</taxon>
        <taxon>Verophasmatodea</taxon>
        <taxon>Anareolatae</taxon>
        <taxon>Phasmatidae</taxon>
        <taxon>Eurycanthinae</taxon>
        <taxon>Dryococelus</taxon>
    </lineage>
</organism>
<protein>
    <submittedName>
        <fullName evidence="3">Uncharacterized protein</fullName>
    </submittedName>
</protein>
<accession>A0ABQ9I6D1</accession>
<dbReference type="EMBL" id="JARBHB010000002">
    <property type="protein sequence ID" value="KAJ8892204.1"/>
    <property type="molecule type" value="Genomic_DNA"/>
</dbReference>
<sequence>MARNTGDIQDPASVSATDLWALRTVFMNRRMINNPIRTLQAIHGDRNTAWVGCSNKALEGRKLFEASNNSLPSERIKRIVPGVFIASFESGRWGGQIVGMICSPRCEWERGMGWTKATAGHFLPGCAWVCARPLDLHILLSLLLIFCANSTLGSLYYRLFRIKSANASFLHYRPQYITGHTLYVTYSVAGNGNKNKTSASWSRRLSWNIERRASMLPVRSLTITDVYCDYDAMLLTTPLKRNIITYRDRRADQDISLQTRKGIQPCDAKLSGSFETEACEIPYHCDWKARTQRRKYPFFRSCKRITYHATAPVGTRTALTTEIKNAEKPKLADKKGGKQEIKFRNRHDQAVGVTEAVSLPTSNQGDPVSIPGHSGFSHVGIAPEDAVGRRVFSGISHFPRPLISALLHTHLNHPHRLSRPRSQYVVFHRIEPTNLTAKSPLCSSKADFCAIFKLIIILSAEQLVTARDNNILYITVRFGRADRVIEVNVERRRNEGAGETGDLGENPPTNGIVRHDSHFRKSSDPAGD</sequence>